<evidence type="ECO:0000313" key="1">
    <source>
        <dbReference type="EMBL" id="GFD56737.1"/>
    </source>
</evidence>
<dbReference type="AlphaFoldDB" id="A0A699XAL0"/>
<reference evidence="1" key="1">
    <citation type="journal article" date="2019" name="Sci. Rep.">
        <title>Draft genome of Tanacetum cinerariifolium, the natural source of mosquito coil.</title>
        <authorList>
            <person name="Yamashiro T."/>
            <person name="Shiraishi A."/>
            <person name="Satake H."/>
            <person name="Nakayama K."/>
        </authorList>
    </citation>
    <scope>NUCLEOTIDE SEQUENCE</scope>
</reference>
<protein>
    <submittedName>
        <fullName evidence="1">Uncharacterized protein</fullName>
    </submittedName>
</protein>
<accession>A0A699XAL0</accession>
<sequence length="51" mass="5707">MIRVKGCRPIGIKNIASWVKGKVTWVCWVESVEQFGCSAGVREARVGKKEE</sequence>
<dbReference type="EMBL" id="BKCJ011832641">
    <property type="protein sequence ID" value="GFD56737.1"/>
    <property type="molecule type" value="Genomic_DNA"/>
</dbReference>
<comment type="caution">
    <text evidence="1">The sequence shown here is derived from an EMBL/GenBank/DDBJ whole genome shotgun (WGS) entry which is preliminary data.</text>
</comment>
<name>A0A699XAL0_TANCI</name>
<gene>
    <name evidence="1" type="ORF">Tci_928706</name>
</gene>
<proteinExistence type="predicted"/>
<organism evidence="1">
    <name type="scientific">Tanacetum cinerariifolium</name>
    <name type="common">Dalmatian daisy</name>
    <name type="synonym">Chrysanthemum cinerariifolium</name>
    <dbReference type="NCBI Taxonomy" id="118510"/>
    <lineage>
        <taxon>Eukaryota</taxon>
        <taxon>Viridiplantae</taxon>
        <taxon>Streptophyta</taxon>
        <taxon>Embryophyta</taxon>
        <taxon>Tracheophyta</taxon>
        <taxon>Spermatophyta</taxon>
        <taxon>Magnoliopsida</taxon>
        <taxon>eudicotyledons</taxon>
        <taxon>Gunneridae</taxon>
        <taxon>Pentapetalae</taxon>
        <taxon>asterids</taxon>
        <taxon>campanulids</taxon>
        <taxon>Asterales</taxon>
        <taxon>Asteraceae</taxon>
        <taxon>Asteroideae</taxon>
        <taxon>Anthemideae</taxon>
        <taxon>Anthemidinae</taxon>
        <taxon>Tanacetum</taxon>
    </lineage>
</organism>
<feature type="non-terminal residue" evidence="1">
    <location>
        <position position="1"/>
    </location>
</feature>